<evidence type="ECO:0000313" key="4">
    <source>
        <dbReference type="Proteomes" id="UP000005867"/>
    </source>
</evidence>
<dbReference type="BioCyc" id="PSP1104324:GJSN-2071-MONOMER"/>
<protein>
    <submittedName>
        <fullName evidence="3">Serine protease inhibitor (Serpin)</fullName>
    </submittedName>
</protein>
<dbReference type="AlphaFoldDB" id="G7VAT5"/>
<dbReference type="InterPro" id="IPR036186">
    <property type="entry name" value="Serpin_sf"/>
</dbReference>
<dbReference type="eggNOG" id="arCOG04933">
    <property type="taxonomic scope" value="Archaea"/>
</dbReference>
<dbReference type="MEROPS" id="I04.079"/>
<dbReference type="Gene3D" id="2.30.39.10">
    <property type="entry name" value="Alpha-1-antitrypsin, domain 1"/>
    <property type="match status" value="1"/>
</dbReference>
<organism evidence="3 4">
    <name type="scientific">Pyrobaculum ferrireducens</name>
    <dbReference type="NCBI Taxonomy" id="1104324"/>
    <lineage>
        <taxon>Archaea</taxon>
        <taxon>Thermoproteota</taxon>
        <taxon>Thermoprotei</taxon>
        <taxon>Thermoproteales</taxon>
        <taxon>Thermoproteaceae</taxon>
        <taxon>Pyrobaculum</taxon>
    </lineage>
</organism>
<name>G7VAT5_9CREN</name>
<comment type="similarity">
    <text evidence="1">Belongs to the serpin family.</text>
</comment>
<dbReference type="InterPro" id="IPR023795">
    <property type="entry name" value="Serpin_CS"/>
</dbReference>
<dbReference type="SMART" id="SM00093">
    <property type="entry name" value="SERPIN"/>
    <property type="match status" value="1"/>
</dbReference>
<dbReference type="Pfam" id="PF00079">
    <property type="entry name" value="Serpin"/>
    <property type="match status" value="1"/>
</dbReference>
<evidence type="ECO:0000256" key="1">
    <source>
        <dbReference type="RuleBase" id="RU000411"/>
    </source>
</evidence>
<feature type="domain" description="Serpin" evidence="2">
    <location>
        <begin position="63"/>
        <end position="411"/>
    </location>
</feature>
<dbReference type="HOGENOM" id="CLU_023330_0_1_2"/>
<keyword evidence="4" id="KW-1185">Reference proteome</keyword>
<dbReference type="GO" id="GO:0004867">
    <property type="term" value="F:serine-type endopeptidase inhibitor activity"/>
    <property type="evidence" value="ECO:0007669"/>
    <property type="project" value="InterPro"/>
</dbReference>
<dbReference type="KEGG" id="pyr:P186_2121"/>
<proteinExistence type="inferred from homology"/>
<dbReference type="Proteomes" id="UP000005867">
    <property type="component" value="Chromosome"/>
</dbReference>
<dbReference type="InterPro" id="IPR023796">
    <property type="entry name" value="Serpin_dom"/>
</dbReference>
<dbReference type="InterPro" id="IPR042178">
    <property type="entry name" value="Serpin_sf_1"/>
</dbReference>
<dbReference type="PANTHER" id="PTHR11461:SF211">
    <property type="entry name" value="GH10112P-RELATED"/>
    <property type="match status" value="1"/>
</dbReference>
<dbReference type="OrthoDB" id="371710at2157"/>
<gene>
    <name evidence="3" type="ORF">P186_2121</name>
</gene>
<dbReference type="STRING" id="1104324.P186_2121"/>
<reference evidence="3 4" key="1">
    <citation type="journal article" date="2012" name="J. Bacteriol.">
        <title>Complete genome sequence of strain 1860, a crenarchaeon of the genus pyrobaculum able to grow with various electron acceptors.</title>
        <authorList>
            <person name="Mardanov A.V."/>
            <person name="Gumerov V.M."/>
            <person name="Slobodkina G.B."/>
            <person name="Beletsky A.V."/>
            <person name="Bonch-Osmolovskaya E.A."/>
            <person name="Ravin N.V."/>
            <person name="Skryabin K.G."/>
        </authorList>
    </citation>
    <scope>NUCLEOTIDE SEQUENCE [LARGE SCALE GENOMIC DNA]</scope>
    <source>
        <strain evidence="3 4">1860</strain>
    </source>
</reference>
<sequence>MKIAVLTAIATAAVIAVALYLVYLAAQGGSEAPPAEPPTGSPPLNLTERGGVVNYSSYGRFAVELYRRIALQEMDRNLVISPYTVYKAFAMAYAGASGATREEIKRVMGFGEDSCVLPRAGRGVEEGVAAWLQADMPVTDSYLSRLRCIGAEVRRVDFKRDVKGALRHINKWIEERTRGLVKGLIPEDYPVGWVPHAVLVSTLFFNGSWWPESFVRVGKAEFGGVGPVEYMSLSLGSCSDPSLRGRASEDVVVVELLFRDTDVAMYIVMPVDFRRYVETLTFEKLLEAVSTLPDEVVSVKMPLFKAEFKQSIKPLLMDMGVTDAFSPGKADFSHMVDVKKYGGLYIDDVFHGAFIKADENGVVAGAATGVVMKPICAKTGGRHVVIDKPFIFVLADRSTKTIYFIGHVVDPR</sequence>
<dbReference type="SUPFAM" id="SSF56574">
    <property type="entry name" value="Serpins"/>
    <property type="match status" value="1"/>
</dbReference>
<evidence type="ECO:0000313" key="3">
    <source>
        <dbReference type="EMBL" id="AET33513.1"/>
    </source>
</evidence>
<dbReference type="EMBL" id="CP003098">
    <property type="protein sequence ID" value="AET33513.1"/>
    <property type="molecule type" value="Genomic_DNA"/>
</dbReference>
<dbReference type="PANTHER" id="PTHR11461">
    <property type="entry name" value="SERINE PROTEASE INHIBITOR, SERPIN"/>
    <property type="match status" value="1"/>
</dbReference>
<dbReference type="PROSITE" id="PS00284">
    <property type="entry name" value="SERPIN"/>
    <property type="match status" value="1"/>
</dbReference>
<dbReference type="RefSeq" id="WP_014289338.1">
    <property type="nucleotide sequence ID" value="NC_016645.1"/>
</dbReference>
<dbReference type="GO" id="GO:0005615">
    <property type="term" value="C:extracellular space"/>
    <property type="evidence" value="ECO:0007669"/>
    <property type="project" value="InterPro"/>
</dbReference>
<dbReference type="GeneID" id="11596611"/>
<accession>G7VAT5</accession>
<dbReference type="InterPro" id="IPR000215">
    <property type="entry name" value="Serpin_fam"/>
</dbReference>
<dbReference type="Gene3D" id="3.30.497.10">
    <property type="entry name" value="Antithrombin, subunit I, domain 2"/>
    <property type="match status" value="1"/>
</dbReference>
<dbReference type="InterPro" id="IPR042185">
    <property type="entry name" value="Serpin_sf_2"/>
</dbReference>
<evidence type="ECO:0000259" key="2">
    <source>
        <dbReference type="SMART" id="SM00093"/>
    </source>
</evidence>